<feature type="region of interest" description="Disordered" evidence="1">
    <location>
        <begin position="119"/>
        <end position="159"/>
    </location>
</feature>
<organism evidence="2 3">
    <name type="scientific">Colletotrichum plurivorum</name>
    <dbReference type="NCBI Taxonomy" id="2175906"/>
    <lineage>
        <taxon>Eukaryota</taxon>
        <taxon>Fungi</taxon>
        <taxon>Dikarya</taxon>
        <taxon>Ascomycota</taxon>
        <taxon>Pezizomycotina</taxon>
        <taxon>Sordariomycetes</taxon>
        <taxon>Hypocreomycetidae</taxon>
        <taxon>Glomerellales</taxon>
        <taxon>Glomerellaceae</taxon>
        <taxon>Colletotrichum</taxon>
        <taxon>Colletotrichum orchidearum species complex</taxon>
    </lineage>
</organism>
<dbReference type="Proteomes" id="UP000654918">
    <property type="component" value="Unassembled WGS sequence"/>
</dbReference>
<accession>A0A8H6NLD8</accession>
<evidence type="ECO:0000313" key="2">
    <source>
        <dbReference type="EMBL" id="KAF6836716.1"/>
    </source>
</evidence>
<name>A0A8H6NLD8_9PEZI</name>
<gene>
    <name evidence="2" type="ORF">CPLU01_03510</name>
</gene>
<dbReference type="EMBL" id="WIGO01000030">
    <property type="protein sequence ID" value="KAF6836716.1"/>
    <property type="molecule type" value="Genomic_DNA"/>
</dbReference>
<sequence length="159" mass="16790">MPPSSCIRDNQKGIGASASIRSPTAVYEAMRPAGGARQTPCDFGRINRELLHAAPSQTRPLSTPAYPRWEHCISGAHLSTTWTLPTVKHDAGCSPLNALLQCLVCHAITLTADSFMAPSPLSPDPSAPAANTPVAKRPSPSDGTAFSDNVNCNPPEVNY</sequence>
<dbReference type="AlphaFoldDB" id="A0A8H6NLD8"/>
<protein>
    <submittedName>
        <fullName evidence="2">Uncharacterized protein</fullName>
    </submittedName>
</protein>
<comment type="caution">
    <text evidence="2">The sequence shown here is derived from an EMBL/GenBank/DDBJ whole genome shotgun (WGS) entry which is preliminary data.</text>
</comment>
<evidence type="ECO:0000313" key="3">
    <source>
        <dbReference type="Proteomes" id="UP000654918"/>
    </source>
</evidence>
<evidence type="ECO:0000256" key="1">
    <source>
        <dbReference type="SAM" id="MobiDB-lite"/>
    </source>
</evidence>
<reference evidence="2" key="1">
    <citation type="journal article" date="2020" name="Phytopathology">
        <title>Genome Sequence Resources of Colletotrichum truncatum, C. plurivorum, C. musicola, and C. sojae: Four Species Pathogenic to Soybean (Glycine max).</title>
        <authorList>
            <person name="Rogerio F."/>
            <person name="Boufleur T.R."/>
            <person name="Ciampi-Guillardi M."/>
            <person name="Sukno S.A."/>
            <person name="Thon M.R."/>
            <person name="Massola Junior N.S."/>
            <person name="Baroncelli R."/>
        </authorList>
    </citation>
    <scope>NUCLEOTIDE SEQUENCE</scope>
    <source>
        <strain evidence="2">LFN00145</strain>
    </source>
</reference>
<proteinExistence type="predicted"/>
<feature type="compositionally biased region" description="Polar residues" evidence="1">
    <location>
        <begin position="141"/>
        <end position="152"/>
    </location>
</feature>
<keyword evidence="3" id="KW-1185">Reference proteome</keyword>